<feature type="signal peptide" evidence="2">
    <location>
        <begin position="1"/>
        <end position="27"/>
    </location>
</feature>
<evidence type="ECO:0000256" key="2">
    <source>
        <dbReference type="SAM" id="SignalP"/>
    </source>
</evidence>
<accession>A0A1H4RHK2</accession>
<name>A0A1H4RHK2_9BRAD</name>
<reference evidence="3 4" key="1">
    <citation type="submission" date="2016-10" db="EMBL/GenBank/DDBJ databases">
        <authorList>
            <person name="de Groot N.N."/>
        </authorList>
    </citation>
    <scope>NUCLEOTIDE SEQUENCE [LARGE SCALE GENOMIC DNA]</scope>
    <source>
        <strain evidence="3 4">GAS522</strain>
    </source>
</reference>
<keyword evidence="1" id="KW-0472">Membrane</keyword>
<protein>
    <submittedName>
        <fullName evidence="3">PEP-CTERM protein-sorting domain-containing protein</fullName>
    </submittedName>
</protein>
<organism evidence="3 4">
    <name type="scientific">Bradyrhizobium lablabi</name>
    <dbReference type="NCBI Taxonomy" id="722472"/>
    <lineage>
        <taxon>Bacteria</taxon>
        <taxon>Pseudomonadati</taxon>
        <taxon>Pseudomonadota</taxon>
        <taxon>Alphaproteobacteria</taxon>
        <taxon>Hyphomicrobiales</taxon>
        <taxon>Nitrobacteraceae</taxon>
        <taxon>Bradyrhizobium</taxon>
    </lineage>
</organism>
<evidence type="ECO:0000313" key="3">
    <source>
        <dbReference type="EMBL" id="SEC31161.1"/>
    </source>
</evidence>
<dbReference type="AlphaFoldDB" id="A0A1H4RHK2"/>
<keyword evidence="2" id="KW-0732">Signal</keyword>
<dbReference type="Proteomes" id="UP000183208">
    <property type="component" value="Unassembled WGS sequence"/>
</dbReference>
<proteinExistence type="predicted"/>
<keyword evidence="1" id="KW-1133">Transmembrane helix</keyword>
<gene>
    <name evidence="3" type="ORF">SAMN05444171_1114</name>
</gene>
<evidence type="ECO:0000256" key="1">
    <source>
        <dbReference type="SAM" id="Phobius"/>
    </source>
</evidence>
<feature type="transmembrane region" description="Helical" evidence="1">
    <location>
        <begin position="173"/>
        <end position="191"/>
    </location>
</feature>
<dbReference type="EMBL" id="FNTI01000001">
    <property type="protein sequence ID" value="SEC31161.1"/>
    <property type="molecule type" value="Genomic_DNA"/>
</dbReference>
<keyword evidence="1" id="KW-0812">Transmembrane</keyword>
<dbReference type="OrthoDB" id="8237272at2"/>
<evidence type="ECO:0000313" key="4">
    <source>
        <dbReference type="Proteomes" id="UP000183208"/>
    </source>
</evidence>
<sequence length="211" mass="21912">MRLSSLIRGFAALGFLTAVCAATGAQASVTLFNTGVDGPNTGAIDPNYSLVGGGSAVTYYNPAYIADTSTSRWVSYSVDGYPGNSTVEFVTSFTADSIALVSGLWGADNFGKILVNGVQVAELDGTVYENFNQLHPFSFSPHLGLNTLVVQLTDTGPPTAFRIDGFAGAVPEASTWAMMILGFFGIGFVAYRRKIIGIGAASGLAVNIGLS</sequence>
<feature type="chain" id="PRO_5010360833" evidence="2">
    <location>
        <begin position="28"/>
        <end position="211"/>
    </location>
</feature>